<keyword evidence="3" id="KW-0041">Annexin</keyword>
<dbReference type="PROSITE" id="PS51897">
    <property type="entry name" value="ANNEXIN_2"/>
    <property type="match status" value="2"/>
</dbReference>
<evidence type="ECO:0000256" key="2">
    <source>
        <dbReference type="ARBA" id="ARBA00022737"/>
    </source>
</evidence>
<keyword evidence="5" id="KW-1185">Reference proteome</keyword>
<dbReference type="GO" id="GO:0005737">
    <property type="term" value="C:cytoplasm"/>
    <property type="evidence" value="ECO:0007669"/>
    <property type="project" value="TreeGrafter"/>
</dbReference>
<dbReference type="AlphaFoldDB" id="A0A183A894"/>
<organism evidence="6">
    <name type="scientific">Echinostoma caproni</name>
    <dbReference type="NCBI Taxonomy" id="27848"/>
    <lineage>
        <taxon>Eukaryota</taxon>
        <taxon>Metazoa</taxon>
        <taxon>Spiralia</taxon>
        <taxon>Lophotrochozoa</taxon>
        <taxon>Platyhelminthes</taxon>
        <taxon>Trematoda</taxon>
        <taxon>Digenea</taxon>
        <taxon>Plagiorchiida</taxon>
        <taxon>Echinostomata</taxon>
        <taxon>Echinostomatoidea</taxon>
        <taxon>Echinostomatidae</taxon>
        <taxon>Echinostoma</taxon>
    </lineage>
</organism>
<dbReference type="SMART" id="SM00335">
    <property type="entry name" value="ANX"/>
    <property type="match status" value="3"/>
</dbReference>
<dbReference type="SUPFAM" id="SSF47874">
    <property type="entry name" value="Annexin"/>
    <property type="match status" value="1"/>
</dbReference>
<dbReference type="GO" id="GO:0012506">
    <property type="term" value="C:vesicle membrane"/>
    <property type="evidence" value="ECO:0007669"/>
    <property type="project" value="TreeGrafter"/>
</dbReference>
<evidence type="ECO:0000313" key="5">
    <source>
        <dbReference type="Proteomes" id="UP000272942"/>
    </source>
</evidence>
<reference evidence="4 5" key="2">
    <citation type="submission" date="2018-11" db="EMBL/GenBank/DDBJ databases">
        <authorList>
            <consortium name="Pathogen Informatics"/>
        </authorList>
    </citation>
    <scope>NUCLEOTIDE SEQUENCE [LARGE SCALE GENOMIC DNA]</scope>
    <source>
        <strain evidence="4 5">Egypt</strain>
    </source>
</reference>
<dbReference type="GO" id="GO:0005544">
    <property type="term" value="F:calcium-dependent phospholipid binding"/>
    <property type="evidence" value="ECO:0007669"/>
    <property type="project" value="InterPro"/>
</dbReference>
<dbReference type="GO" id="GO:0001786">
    <property type="term" value="F:phosphatidylserine binding"/>
    <property type="evidence" value="ECO:0007669"/>
    <property type="project" value="TreeGrafter"/>
</dbReference>
<dbReference type="GO" id="GO:0005634">
    <property type="term" value="C:nucleus"/>
    <property type="evidence" value="ECO:0007669"/>
    <property type="project" value="TreeGrafter"/>
</dbReference>
<evidence type="ECO:0000256" key="3">
    <source>
        <dbReference type="ARBA" id="ARBA00023216"/>
    </source>
</evidence>
<dbReference type="Proteomes" id="UP000272942">
    <property type="component" value="Unassembled WGS sequence"/>
</dbReference>
<evidence type="ECO:0000313" key="4">
    <source>
        <dbReference type="EMBL" id="VDP68641.1"/>
    </source>
</evidence>
<dbReference type="OrthoDB" id="37886at2759"/>
<dbReference type="GO" id="GO:0005886">
    <property type="term" value="C:plasma membrane"/>
    <property type="evidence" value="ECO:0007669"/>
    <property type="project" value="TreeGrafter"/>
</dbReference>
<protein>
    <submittedName>
        <fullName evidence="6">Annexin</fullName>
    </submittedName>
</protein>
<dbReference type="PANTHER" id="PTHR10502">
    <property type="entry name" value="ANNEXIN"/>
    <property type="match status" value="1"/>
</dbReference>
<dbReference type="Gene3D" id="1.10.220.10">
    <property type="entry name" value="Annexin"/>
    <property type="match status" value="3"/>
</dbReference>
<reference evidence="6" key="1">
    <citation type="submission" date="2016-06" db="UniProtKB">
        <authorList>
            <consortium name="WormBaseParasite"/>
        </authorList>
    </citation>
    <scope>IDENTIFICATION</scope>
</reference>
<gene>
    <name evidence="4" type="ORF">ECPE_LOCUS3179</name>
</gene>
<sequence length="273" mass="31374">MEPNNHSDSVPDPERFDPYMDAETIVRAIKGINKDLDVVSNLLVKRTLNQRQEIRRAFKTRYGKDLLTSFGDELYGDYESLVKNLFRTPIEILANDICRELKKVGRSSDELTAILCCCNNTEIYLLKNAYAASAHHRSLETDIRKGTKGAYCQLLEEILKSGRYEESLEELSEAQREGNIYRIVDRTLVDKDVKDLHLAINEKGFKADPKVLISILTKRSKVHIKAIWSVYIETDLSQLKADYAAYFGEHLVKHVQSDTSFDYRKLLELLLNP</sequence>
<keyword evidence="2" id="KW-0677">Repeat</keyword>
<dbReference type="InterPro" id="IPR018502">
    <property type="entry name" value="Annexin_repeat"/>
</dbReference>
<accession>A0A183A894</accession>
<dbReference type="WBParaSite" id="ECPE_0000318201-mRNA-1">
    <property type="protein sequence ID" value="ECPE_0000318201-mRNA-1"/>
    <property type="gene ID" value="ECPE_0000318201"/>
</dbReference>
<dbReference type="InterPro" id="IPR037104">
    <property type="entry name" value="Annexin_sf"/>
</dbReference>
<dbReference type="GO" id="GO:0005509">
    <property type="term" value="F:calcium ion binding"/>
    <property type="evidence" value="ECO:0007669"/>
    <property type="project" value="InterPro"/>
</dbReference>
<comment type="similarity">
    <text evidence="1">Belongs to the annexin family.</text>
</comment>
<dbReference type="PANTHER" id="PTHR10502:SF102">
    <property type="entry name" value="ANNEXIN B11"/>
    <property type="match status" value="1"/>
</dbReference>
<evidence type="ECO:0000256" key="1">
    <source>
        <dbReference type="ARBA" id="ARBA00007831"/>
    </source>
</evidence>
<dbReference type="EMBL" id="UZAN01040157">
    <property type="protein sequence ID" value="VDP68641.1"/>
    <property type="molecule type" value="Genomic_DNA"/>
</dbReference>
<proteinExistence type="inferred from homology"/>
<name>A0A183A894_9TREM</name>
<dbReference type="Pfam" id="PF00191">
    <property type="entry name" value="Annexin"/>
    <property type="match status" value="1"/>
</dbReference>
<evidence type="ECO:0000313" key="6">
    <source>
        <dbReference type="WBParaSite" id="ECPE_0000318201-mRNA-1"/>
    </source>
</evidence>